<feature type="signal peptide" evidence="1">
    <location>
        <begin position="1"/>
        <end position="23"/>
    </location>
</feature>
<comment type="caution">
    <text evidence="2">The sequence shown here is derived from an EMBL/GenBank/DDBJ whole genome shotgun (WGS) entry which is preliminary data.</text>
</comment>
<name>A0ABQ5NY58_9ACTN</name>
<dbReference type="Proteomes" id="UP001291653">
    <property type="component" value="Unassembled WGS sequence"/>
</dbReference>
<reference evidence="2 3" key="1">
    <citation type="submission" date="2022-10" db="EMBL/GenBank/DDBJ databases">
        <title>Draft genome sequence of Streptomyces sp. YSPA8.</title>
        <authorList>
            <person name="Moriuchi R."/>
            <person name="Dohra H."/>
            <person name="Yamamura H."/>
            <person name="Kodani S."/>
        </authorList>
    </citation>
    <scope>NUCLEOTIDE SEQUENCE [LARGE SCALE GENOMIC DNA]</scope>
    <source>
        <strain evidence="2 3">YSPA8</strain>
    </source>
</reference>
<accession>A0ABQ5NY58</accession>
<protein>
    <submittedName>
        <fullName evidence="2">DUF4198 domain-containing protein</fullName>
    </submittedName>
</protein>
<keyword evidence="1" id="KW-0732">Signal</keyword>
<feature type="chain" id="PRO_5045080086" evidence="1">
    <location>
        <begin position="24"/>
        <end position="541"/>
    </location>
</feature>
<dbReference type="EMBL" id="BSBI01000004">
    <property type="protein sequence ID" value="GLF95093.1"/>
    <property type="molecule type" value="Genomic_DNA"/>
</dbReference>
<organism evidence="2 3">
    <name type="scientific">Streptomyces yaizuensis</name>
    <dbReference type="NCBI Taxonomy" id="2989713"/>
    <lineage>
        <taxon>Bacteria</taxon>
        <taxon>Bacillati</taxon>
        <taxon>Actinomycetota</taxon>
        <taxon>Actinomycetes</taxon>
        <taxon>Kitasatosporales</taxon>
        <taxon>Streptomycetaceae</taxon>
        <taxon>Streptomyces</taxon>
    </lineage>
</organism>
<evidence type="ECO:0000313" key="3">
    <source>
        <dbReference type="Proteomes" id="UP001291653"/>
    </source>
</evidence>
<evidence type="ECO:0000313" key="2">
    <source>
        <dbReference type="EMBL" id="GLF95093.1"/>
    </source>
</evidence>
<sequence length="541" mass="59030">MTVWGTAVALAASGGVTALGASAQPIGTVRADQRSVAPEGNVFVSSGDDYRAFVLDNGTKLTRVEIRPRGGKDAVATLTTFTRREDDEAVWWESPVFALDAIGSYEMDIYAEDPRTGREVSRPNADTFLYSPGADIEVSSDQDEFSLDDLEAVATGRATARDPRTGERVPLAGTTVSVYTQDWGNGGIIQVRTDADGRFSTPYTVLGTEQELWLNARIDDDLGRELGRQGLRIRPQKSSVELSGPTRNLTARYGGTPISGRITRIADDGTVRPAVRQYTMAQCLKSCGNTGSTFGPVTSADGSFTISPRVTMPGSWRIQSRSPWLTHTSGGELNYAKVTHTTRMTEEKVVSTTKNKLTFSARPLLRDGTSSQPATVLVRARRHNGEWATISQKNVPFGRTATFTADAPLFRVTGWRLSVLEKSGIGPSDGKVLNPGRLQTWFNMKSHPRLLDKGDPLTLKGTLYTATAKNTAQGFAGQRVHYSFRAPGTAWKSMGTVTTDKNGAFTKTFKAERAGDWKVDFTDGGSKRFDNTIWPRWIHVR</sequence>
<keyword evidence="3" id="KW-1185">Reference proteome</keyword>
<proteinExistence type="predicted"/>
<evidence type="ECO:0000256" key="1">
    <source>
        <dbReference type="SAM" id="SignalP"/>
    </source>
</evidence>
<gene>
    <name evidence="2" type="ORF">SYYSPA8_12370</name>
</gene>